<keyword evidence="4 7" id="KW-0812">Transmembrane</keyword>
<evidence type="ECO:0000313" key="10">
    <source>
        <dbReference type="Proteomes" id="UP000284024"/>
    </source>
</evidence>
<name>A0A414VY67_9FIRM</name>
<feature type="transmembrane region" description="Helical" evidence="7">
    <location>
        <begin position="114"/>
        <end position="136"/>
    </location>
</feature>
<sequence>MRLNKSMKKHKKISAITCLLLTLVVTIIVLYPFVWVLSTALKNNTELFVFPPKMIPDQAVWRNFIDAWRLIDFPRSFFNSFMVSVPTALLTVVVCSMAAYAMTRMKFKYATAVFMIYLSTMMIPMVVRLIPSFILVKNMGLMNTYLGLILPLTAWSVPFGTFLIRQFFLVLPKELNEAAYVDGASHFQIFIRIILPNTVPGMITLGTYVFLQSWNNLLWPLVALNKESMYPVTLAMASLTGPSVEFIPPWNQVMAATLISILPILILYLLLQKYFIQSVALSGVKG</sequence>
<evidence type="ECO:0000256" key="4">
    <source>
        <dbReference type="ARBA" id="ARBA00022692"/>
    </source>
</evidence>
<keyword evidence="3" id="KW-1003">Cell membrane</keyword>
<dbReference type="Gene3D" id="1.10.3720.10">
    <property type="entry name" value="MetI-like"/>
    <property type="match status" value="1"/>
</dbReference>
<feature type="transmembrane region" description="Helical" evidence="7">
    <location>
        <begin position="12"/>
        <end position="34"/>
    </location>
</feature>
<dbReference type="EMBL" id="QRJH01000011">
    <property type="protein sequence ID" value="RHH15622.1"/>
    <property type="molecule type" value="Genomic_DNA"/>
</dbReference>
<dbReference type="InterPro" id="IPR000515">
    <property type="entry name" value="MetI-like"/>
</dbReference>
<evidence type="ECO:0000256" key="3">
    <source>
        <dbReference type="ARBA" id="ARBA00022475"/>
    </source>
</evidence>
<dbReference type="PANTHER" id="PTHR43744:SF12">
    <property type="entry name" value="ABC TRANSPORTER PERMEASE PROTEIN MG189-RELATED"/>
    <property type="match status" value="1"/>
</dbReference>
<feature type="domain" description="ABC transmembrane type-1" evidence="8">
    <location>
        <begin position="77"/>
        <end position="271"/>
    </location>
</feature>
<reference evidence="9 10" key="1">
    <citation type="submission" date="2018-08" db="EMBL/GenBank/DDBJ databases">
        <title>A genome reference for cultivated species of the human gut microbiota.</title>
        <authorList>
            <person name="Zou Y."/>
            <person name="Xue W."/>
            <person name="Luo G."/>
        </authorList>
    </citation>
    <scope>NUCLEOTIDE SEQUENCE [LARGE SCALE GENOMIC DNA]</scope>
    <source>
        <strain evidence="9 10">AM18-2AC</strain>
    </source>
</reference>
<comment type="similarity">
    <text evidence="7">Belongs to the binding-protein-dependent transport system permease family.</text>
</comment>
<dbReference type="GO" id="GO:0005886">
    <property type="term" value="C:plasma membrane"/>
    <property type="evidence" value="ECO:0007669"/>
    <property type="project" value="UniProtKB-SubCell"/>
</dbReference>
<evidence type="ECO:0000313" key="9">
    <source>
        <dbReference type="EMBL" id="RHH15622.1"/>
    </source>
</evidence>
<comment type="subcellular location">
    <subcellularLocation>
        <location evidence="1 7">Cell membrane</location>
        <topology evidence="1 7">Multi-pass membrane protein</topology>
    </subcellularLocation>
</comment>
<evidence type="ECO:0000256" key="1">
    <source>
        <dbReference type="ARBA" id="ARBA00004651"/>
    </source>
</evidence>
<dbReference type="CDD" id="cd06261">
    <property type="entry name" value="TM_PBP2"/>
    <property type="match status" value="1"/>
</dbReference>
<dbReference type="GO" id="GO:0055085">
    <property type="term" value="P:transmembrane transport"/>
    <property type="evidence" value="ECO:0007669"/>
    <property type="project" value="InterPro"/>
</dbReference>
<proteinExistence type="inferred from homology"/>
<dbReference type="RefSeq" id="WP_118236102.1">
    <property type="nucleotide sequence ID" value="NZ_JAAILP010000029.1"/>
</dbReference>
<evidence type="ECO:0000256" key="5">
    <source>
        <dbReference type="ARBA" id="ARBA00022989"/>
    </source>
</evidence>
<dbReference type="PANTHER" id="PTHR43744">
    <property type="entry name" value="ABC TRANSPORTER PERMEASE PROTEIN MG189-RELATED-RELATED"/>
    <property type="match status" value="1"/>
</dbReference>
<feature type="transmembrane region" description="Helical" evidence="7">
    <location>
        <begin position="253"/>
        <end position="271"/>
    </location>
</feature>
<organism evidence="9 10">
    <name type="scientific">Blautia obeum</name>
    <dbReference type="NCBI Taxonomy" id="40520"/>
    <lineage>
        <taxon>Bacteria</taxon>
        <taxon>Bacillati</taxon>
        <taxon>Bacillota</taxon>
        <taxon>Clostridia</taxon>
        <taxon>Lachnospirales</taxon>
        <taxon>Lachnospiraceae</taxon>
        <taxon>Blautia</taxon>
    </lineage>
</organism>
<protein>
    <submittedName>
        <fullName evidence="9">Carbohydrate ABC transporter permease</fullName>
    </submittedName>
</protein>
<comment type="caution">
    <text evidence="9">The sequence shown here is derived from an EMBL/GenBank/DDBJ whole genome shotgun (WGS) entry which is preliminary data.</text>
</comment>
<feature type="transmembrane region" description="Helical" evidence="7">
    <location>
        <begin position="148"/>
        <end position="168"/>
    </location>
</feature>
<evidence type="ECO:0000259" key="8">
    <source>
        <dbReference type="PROSITE" id="PS50928"/>
    </source>
</evidence>
<keyword evidence="5 7" id="KW-1133">Transmembrane helix</keyword>
<gene>
    <name evidence="9" type="ORF">DW222_16230</name>
</gene>
<accession>A0A414VY67</accession>
<keyword evidence="6 7" id="KW-0472">Membrane</keyword>
<feature type="transmembrane region" description="Helical" evidence="7">
    <location>
        <begin position="189"/>
        <end position="211"/>
    </location>
</feature>
<dbReference type="Pfam" id="PF00528">
    <property type="entry name" value="BPD_transp_1"/>
    <property type="match status" value="1"/>
</dbReference>
<dbReference type="AlphaFoldDB" id="A0A414VY67"/>
<feature type="transmembrane region" description="Helical" evidence="7">
    <location>
        <begin position="77"/>
        <end position="102"/>
    </location>
</feature>
<dbReference type="InterPro" id="IPR035906">
    <property type="entry name" value="MetI-like_sf"/>
</dbReference>
<evidence type="ECO:0000256" key="6">
    <source>
        <dbReference type="ARBA" id="ARBA00023136"/>
    </source>
</evidence>
<dbReference type="PROSITE" id="PS50928">
    <property type="entry name" value="ABC_TM1"/>
    <property type="match status" value="1"/>
</dbReference>
<dbReference type="SUPFAM" id="SSF161098">
    <property type="entry name" value="MetI-like"/>
    <property type="match status" value="1"/>
</dbReference>
<evidence type="ECO:0000256" key="7">
    <source>
        <dbReference type="RuleBase" id="RU363032"/>
    </source>
</evidence>
<evidence type="ECO:0000256" key="2">
    <source>
        <dbReference type="ARBA" id="ARBA00022448"/>
    </source>
</evidence>
<keyword evidence="2 7" id="KW-0813">Transport</keyword>
<dbReference type="Proteomes" id="UP000284024">
    <property type="component" value="Unassembled WGS sequence"/>
</dbReference>